<sequence>QIPTRLLLSLSILVKVHRISYKAPLQLPRRTEDKGRMKKVAAAGSKTAHSSSRNFFSFLGGAALRKFQPITRIKPPVQRLGSNAYLDLGGSDMSDIPLNSMPFQSVVATP</sequence>
<reference evidence="1 2" key="1">
    <citation type="submission" date="2015-09" db="EMBL/GenBank/DDBJ databases">
        <title>Trachymyrmex zeteki WGS genome.</title>
        <authorList>
            <person name="Nygaard S."/>
            <person name="Hu H."/>
            <person name="Boomsma J."/>
            <person name="Zhang G."/>
        </authorList>
    </citation>
    <scope>NUCLEOTIDE SEQUENCE [LARGE SCALE GENOMIC DNA]</scope>
    <source>
        <strain evidence="1">Tzet28-1</strain>
        <tissue evidence="1">Whole body</tissue>
    </source>
</reference>
<feature type="non-terminal residue" evidence="1">
    <location>
        <position position="1"/>
    </location>
</feature>
<protein>
    <submittedName>
        <fullName evidence="1">Uncharacterized protein</fullName>
    </submittedName>
</protein>
<dbReference type="EMBL" id="KQ982578">
    <property type="protein sequence ID" value="KYQ54599.1"/>
    <property type="molecule type" value="Genomic_DNA"/>
</dbReference>
<organism evidence="1 2">
    <name type="scientific">Mycetomoellerius zeteki</name>
    <dbReference type="NCBI Taxonomy" id="64791"/>
    <lineage>
        <taxon>Eukaryota</taxon>
        <taxon>Metazoa</taxon>
        <taxon>Ecdysozoa</taxon>
        <taxon>Arthropoda</taxon>
        <taxon>Hexapoda</taxon>
        <taxon>Insecta</taxon>
        <taxon>Pterygota</taxon>
        <taxon>Neoptera</taxon>
        <taxon>Endopterygota</taxon>
        <taxon>Hymenoptera</taxon>
        <taxon>Apocrita</taxon>
        <taxon>Aculeata</taxon>
        <taxon>Formicoidea</taxon>
        <taxon>Formicidae</taxon>
        <taxon>Myrmicinae</taxon>
        <taxon>Mycetomoellerius</taxon>
    </lineage>
</organism>
<keyword evidence="2" id="KW-1185">Reference proteome</keyword>
<dbReference type="AlphaFoldDB" id="A0A151X2R3"/>
<proteinExistence type="predicted"/>
<dbReference type="Proteomes" id="UP000075809">
    <property type="component" value="Unassembled WGS sequence"/>
</dbReference>
<name>A0A151X2R3_9HYME</name>
<evidence type="ECO:0000313" key="2">
    <source>
        <dbReference type="Proteomes" id="UP000075809"/>
    </source>
</evidence>
<accession>A0A151X2R3</accession>
<evidence type="ECO:0000313" key="1">
    <source>
        <dbReference type="EMBL" id="KYQ54599.1"/>
    </source>
</evidence>
<gene>
    <name evidence="1" type="ORF">ALC60_06515</name>
</gene>